<name>A0ABR1W5Y6_9PEZI</name>
<protein>
    <submittedName>
        <fullName evidence="3">Uncharacterized protein</fullName>
    </submittedName>
</protein>
<accession>A0ABR1W5Y6</accession>
<dbReference type="EMBL" id="JAQQWM010000002">
    <property type="protein sequence ID" value="KAK8077946.1"/>
    <property type="molecule type" value="Genomic_DNA"/>
</dbReference>
<keyword evidence="2" id="KW-0472">Membrane</keyword>
<evidence type="ECO:0000256" key="2">
    <source>
        <dbReference type="SAM" id="Phobius"/>
    </source>
</evidence>
<evidence type="ECO:0000256" key="1">
    <source>
        <dbReference type="SAM" id="MobiDB-lite"/>
    </source>
</evidence>
<sequence length="288" mass="31900">MVPPQRWAYPDPLNPANPSSPFYTGRPIPQELPSSPPPSSDWDPVKTLALSLVAYVSFANAGAALTMSCWNKDKRPYPSAWDLTLQWIVFFAIWVVTLPLIPVLFGLQLLVQAFVYWRYSTPAAYVADDNDNDNDDTTADLEGQELQRHIDALDTEIASNTSMFRRVLVAFVGLPPLRAGKLTWAAENRRQSMQAREERRAERRRRQQAYWTLPPYDGVVLPPYETLVVETETDDSTATTAATNQNQGDADGGFTRERVVGGSEALSSTSQQGGADLSTAPSPPPAYH</sequence>
<evidence type="ECO:0000313" key="3">
    <source>
        <dbReference type="EMBL" id="KAK8077946.1"/>
    </source>
</evidence>
<reference evidence="3 4" key="1">
    <citation type="submission" date="2023-01" db="EMBL/GenBank/DDBJ databases">
        <title>Analysis of 21 Apiospora genomes using comparative genomics revels a genus with tremendous synthesis potential of carbohydrate active enzymes and secondary metabolites.</title>
        <authorList>
            <person name="Sorensen T."/>
        </authorList>
    </citation>
    <scope>NUCLEOTIDE SEQUENCE [LARGE SCALE GENOMIC DNA]</scope>
    <source>
        <strain evidence="3 4">CBS 83171</strain>
    </source>
</reference>
<dbReference type="Proteomes" id="UP001446871">
    <property type="component" value="Unassembled WGS sequence"/>
</dbReference>
<gene>
    <name evidence="3" type="ORF">PG996_004116</name>
</gene>
<keyword evidence="2" id="KW-0812">Transmembrane</keyword>
<keyword evidence="4" id="KW-1185">Reference proteome</keyword>
<feature type="region of interest" description="Disordered" evidence="1">
    <location>
        <begin position="1"/>
        <end position="40"/>
    </location>
</feature>
<feature type="transmembrane region" description="Helical" evidence="2">
    <location>
        <begin position="48"/>
        <end position="67"/>
    </location>
</feature>
<comment type="caution">
    <text evidence="3">The sequence shown here is derived from an EMBL/GenBank/DDBJ whole genome shotgun (WGS) entry which is preliminary data.</text>
</comment>
<feature type="transmembrane region" description="Helical" evidence="2">
    <location>
        <begin position="87"/>
        <end position="111"/>
    </location>
</feature>
<keyword evidence="2" id="KW-1133">Transmembrane helix</keyword>
<organism evidence="3 4">
    <name type="scientific">Apiospora saccharicola</name>
    <dbReference type="NCBI Taxonomy" id="335842"/>
    <lineage>
        <taxon>Eukaryota</taxon>
        <taxon>Fungi</taxon>
        <taxon>Dikarya</taxon>
        <taxon>Ascomycota</taxon>
        <taxon>Pezizomycotina</taxon>
        <taxon>Sordariomycetes</taxon>
        <taxon>Xylariomycetidae</taxon>
        <taxon>Amphisphaeriales</taxon>
        <taxon>Apiosporaceae</taxon>
        <taxon>Apiospora</taxon>
    </lineage>
</organism>
<evidence type="ECO:0000313" key="4">
    <source>
        <dbReference type="Proteomes" id="UP001446871"/>
    </source>
</evidence>
<proteinExistence type="predicted"/>
<feature type="region of interest" description="Disordered" evidence="1">
    <location>
        <begin position="234"/>
        <end position="288"/>
    </location>
</feature>